<keyword evidence="4" id="KW-0904">Protein phosphatase</keyword>
<dbReference type="PANTHER" id="PTHR11668:SF300">
    <property type="entry name" value="SERINE_THREONINE-PROTEIN PHOSPHATASE"/>
    <property type="match status" value="1"/>
</dbReference>
<dbReference type="AlphaFoldDB" id="A2DX90"/>
<dbReference type="FunFam" id="3.60.21.10:FF:000080">
    <property type="entry name" value="Serine/threonine-protein phosphatase"/>
    <property type="match status" value="1"/>
</dbReference>
<keyword evidence="11" id="KW-1185">Reference proteome</keyword>
<evidence type="ECO:0000256" key="4">
    <source>
        <dbReference type="ARBA" id="ARBA00022912"/>
    </source>
</evidence>
<evidence type="ECO:0000256" key="1">
    <source>
        <dbReference type="ARBA" id="ARBA00001936"/>
    </source>
</evidence>
<dbReference type="SUPFAM" id="SSF56300">
    <property type="entry name" value="Metallo-dependent phosphatases"/>
    <property type="match status" value="1"/>
</dbReference>
<keyword evidence="2" id="KW-0479">Metal-binding</keyword>
<reference evidence="10" key="1">
    <citation type="submission" date="2006-10" db="EMBL/GenBank/DDBJ databases">
        <authorList>
            <person name="Amadeo P."/>
            <person name="Zhao Q."/>
            <person name="Wortman J."/>
            <person name="Fraser-Liggett C."/>
            <person name="Carlton J."/>
        </authorList>
    </citation>
    <scope>NUCLEOTIDE SEQUENCE</scope>
    <source>
        <strain evidence="10">G3</strain>
    </source>
</reference>
<gene>
    <name evidence="10" type="ORF">TVAG_397020</name>
</gene>
<keyword evidence="3 8" id="KW-0378">Hydrolase</keyword>
<dbReference type="Gene3D" id="3.60.21.10">
    <property type="match status" value="1"/>
</dbReference>
<dbReference type="PRINTS" id="PR00114">
    <property type="entry name" value="STPHPHTASE"/>
</dbReference>
<evidence type="ECO:0000256" key="5">
    <source>
        <dbReference type="ARBA" id="ARBA00023211"/>
    </source>
</evidence>
<dbReference type="Pfam" id="PF00149">
    <property type="entry name" value="Metallophos"/>
    <property type="match status" value="1"/>
</dbReference>
<dbReference type="GO" id="GO:0005737">
    <property type="term" value="C:cytoplasm"/>
    <property type="evidence" value="ECO:0000318"/>
    <property type="project" value="GO_Central"/>
</dbReference>
<dbReference type="RefSeq" id="XP_001327195.1">
    <property type="nucleotide sequence ID" value="XM_001327160.1"/>
</dbReference>
<dbReference type="InterPro" id="IPR004843">
    <property type="entry name" value="Calcineurin-like_PHP"/>
</dbReference>
<dbReference type="VEuPathDB" id="TrichDB:TVAG_397020"/>
<comment type="catalytic activity">
    <reaction evidence="6">
        <text>O-phospho-L-seryl-[protein] + H2O = L-seryl-[protein] + phosphate</text>
        <dbReference type="Rhea" id="RHEA:20629"/>
        <dbReference type="Rhea" id="RHEA-COMP:9863"/>
        <dbReference type="Rhea" id="RHEA-COMP:11604"/>
        <dbReference type="ChEBI" id="CHEBI:15377"/>
        <dbReference type="ChEBI" id="CHEBI:29999"/>
        <dbReference type="ChEBI" id="CHEBI:43474"/>
        <dbReference type="ChEBI" id="CHEBI:83421"/>
        <dbReference type="EC" id="3.1.3.16"/>
    </reaction>
</comment>
<dbReference type="SMR" id="A2DX90"/>
<comment type="catalytic activity">
    <reaction evidence="7 8">
        <text>O-phospho-L-threonyl-[protein] + H2O = L-threonyl-[protein] + phosphate</text>
        <dbReference type="Rhea" id="RHEA:47004"/>
        <dbReference type="Rhea" id="RHEA-COMP:11060"/>
        <dbReference type="Rhea" id="RHEA-COMP:11605"/>
        <dbReference type="ChEBI" id="CHEBI:15377"/>
        <dbReference type="ChEBI" id="CHEBI:30013"/>
        <dbReference type="ChEBI" id="CHEBI:43474"/>
        <dbReference type="ChEBI" id="CHEBI:61977"/>
        <dbReference type="EC" id="3.1.3.16"/>
    </reaction>
</comment>
<evidence type="ECO:0000256" key="2">
    <source>
        <dbReference type="ARBA" id="ARBA00022723"/>
    </source>
</evidence>
<evidence type="ECO:0000256" key="3">
    <source>
        <dbReference type="ARBA" id="ARBA00022801"/>
    </source>
</evidence>
<evidence type="ECO:0000256" key="8">
    <source>
        <dbReference type="RuleBase" id="RU004273"/>
    </source>
</evidence>
<sequence length="325" mass="36332">MQVDTLDQFIDDLMANKYYKSKIPSTILNSLITSAIGALQNDPIVLKLKGPINVCGDVHGQFNDLLRVFQRGGMPKDSTYLFLGDYVDRGPQSLEVICLLYALKIRYPTNVYLIRGNHESPEMSEVFGFLNECKVKTTVNMWVKFCDSFRYLPLAAIVNDTIFCIHGGISPELKTIEQITAFKRPLDIPDEGLLANILWSDPNGLIDTWGPNERGTTVCWGPIAAKKFMQTSGMTTIIRGHQLAMNGYDFPFGSDKSVITIFTASKYAGQCNNKAAFLIINANSEILFSILPSWNPVILKARENKVHPGTPRKRASLSPRSRLVY</sequence>
<dbReference type="OMA" id="RNCEITS"/>
<evidence type="ECO:0000256" key="7">
    <source>
        <dbReference type="ARBA" id="ARBA00048336"/>
    </source>
</evidence>
<dbReference type="GO" id="GO:0046872">
    <property type="term" value="F:metal ion binding"/>
    <property type="evidence" value="ECO:0007669"/>
    <property type="project" value="UniProtKB-KW"/>
</dbReference>
<keyword evidence="5" id="KW-0464">Manganese</keyword>
<dbReference type="VEuPathDB" id="TrichDB:TVAGG3_0673290"/>
<comment type="cofactor">
    <cofactor evidence="1">
        <name>Mn(2+)</name>
        <dbReference type="ChEBI" id="CHEBI:29035"/>
    </cofactor>
</comment>
<dbReference type="InterPro" id="IPR029052">
    <property type="entry name" value="Metallo-depent_PP-like"/>
</dbReference>
<accession>A2DX90</accession>
<dbReference type="PANTHER" id="PTHR11668">
    <property type="entry name" value="SERINE/THREONINE PROTEIN PHOSPHATASE"/>
    <property type="match status" value="1"/>
</dbReference>
<proteinExistence type="inferred from homology"/>
<name>A2DX90_TRIV3</name>
<dbReference type="InterPro" id="IPR006186">
    <property type="entry name" value="Ser/Thr-sp_prot-phosphatase"/>
</dbReference>
<dbReference type="GO" id="GO:0005634">
    <property type="term" value="C:nucleus"/>
    <property type="evidence" value="ECO:0000318"/>
    <property type="project" value="GO_Central"/>
</dbReference>
<dbReference type="InParanoid" id="A2DX90"/>
<dbReference type="Proteomes" id="UP000001542">
    <property type="component" value="Unassembled WGS sequence"/>
</dbReference>
<dbReference type="EMBL" id="DS113262">
    <property type="protein sequence ID" value="EAY14972.1"/>
    <property type="molecule type" value="Genomic_DNA"/>
</dbReference>
<dbReference type="GO" id="GO:0004722">
    <property type="term" value="F:protein serine/threonine phosphatase activity"/>
    <property type="evidence" value="ECO:0000318"/>
    <property type="project" value="GO_Central"/>
</dbReference>
<comment type="similarity">
    <text evidence="8">Belongs to the PPP phosphatase family.</text>
</comment>
<evidence type="ECO:0000259" key="9">
    <source>
        <dbReference type="PROSITE" id="PS00125"/>
    </source>
</evidence>
<reference evidence="10" key="2">
    <citation type="journal article" date="2007" name="Science">
        <title>Draft genome sequence of the sexually transmitted pathogen Trichomonas vaginalis.</title>
        <authorList>
            <person name="Carlton J.M."/>
            <person name="Hirt R.P."/>
            <person name="Silva J.C."/>
            <person name="Delcher A.L."/>
            <person name="Schatz M."/>
            <person name="Zhao Q."/>
            <person name="Wortman J.R."/>
            <person name="Bidwell S.L."/>
            <person name="Alsmark U.C.M."/>
            <person name="Besteiro S."/>
            <person name="Sicheritz-Ponten T."/>
            <person name="Noel C.J."/>
            <person name="Dacks J.B."/>
            <person name="Foster P.G."/>
            <person name="Simillion C."/>
            <person name="Van de Peer Y."/>
            <person name="Miranda-Saavedra D."/>
            <person name="Barton G.J."/>
            <person name="Westrop G.D."/>
            <person name="Mueller S."/>
            <person name="Dessi D."/>
            <person name="Fiori P.L."/>
            <person name="Ren Q."/>
            <person name="Paulsen I."/>
            <person name="Zhang H."/>
            <person name="Bastida-Corcuera F.D."/>
            <person name="Simoes-Barbosa A."/>
            <person name="Brown M.T."/>
            <person name="Hayes R.D."/>
            <person name="Mukherjee M."/>
            <person name="Okumura C.Y."/>
            <person name="Schneider R."/>
            <person name="Smith A.J."/>
            <person name="Vanacova S."/>
            <person name="Villalvazo M."/>
            <person name="Haas B.J."/>
            <person name="Pertea M."/>
            <person name="Feldblyum T.V."/>
            <person name="Utterback T.R."/>
            <person name="Shu C.L."/>
            <person name="Osoegawa K."/>
            <person name="de Jong P.J."/>
            <person name="Hrdy I."/>
            <person name="Horvathova L."/>
            <person name="Zubacova Z."/>
            <person name="Dolezal P."/>
            <person name="Malik S.B."/>
            <person name="Logsdon J.M. Jr."/>
            <person name="Henze K."/>
            <person name="Gupta A."/>
            <person name="Wang C.C."/>
            <person name="Dunne R.L."/>
            <person name="Upcroft J.A."/>
            <person name="Upcroft P."/>
            <person name="White O."/>
            <person name="Salzberg S.L."/>
            <person name="Tang P."/>
            <person name="Chiu C.-H."/>
            <person name="Lee Y.-S."/>
            <person name="Embley T.M."/>
            <person name="Coombs G.H."/>
            <person name="Mottram J.C."/>
            <person name="Tachezy J."/>
            <person name="Fraser-Liggett C.M."/>
            <person name="Johnson P.J."/>
        </authorList>
    </citation>
    <scope>NUCLEOTIDE SEQUENCE [LARGE SCALE GENOMIC DNA]</scope>
    <source>
        <strain evidence="10">G3</strain>
    </source>
</reference>
<dbReference type="EC" id="3.1.3.16" evidence="8"/>
<dbReference type="InterPro" id="IPR050341">
    <property type="entry name" value="PP1_catalytic_subunit"/>
</dbReference>
<feature type="domain" description="Serine/threonine specific protein phosphatases" evidence="9">
    <location>
        <begin position="114"/>
        <end position="119"/>
    </location>
</feature>
<dbReference type="PROSITE" id="PS00125">
    <property type="entry name" value="SER_THR_PHOSPHATASE"/>
    <property type="match status" value="1"/>
</dbReference>
<protein>
    <recommendedName>
        <fullName evidence="8">Serine/threonine-protein phosphatase</fullName>
        <ecNumber evidence="8">3.1.3.16</ecNumber>
    </recommendedName>
</protein>
<dbReference type="eggNOG" id="KOG0374">
    <property type="taxonomic scope" value="Eukaryota"/>
</dbReference>
<organism evidence="10 11">
    <name type="scientific">Trichomonas vaginalis (strain ATCC PRA-98 / G3)</name>
    <dbReference type="NCBI Taxonomy" id="412133"/>
    <lineage>
        <taxon>Eukaryota</taxon>
        <taxon>Metamonada</taxon>
        <taxon>Parabasalia</taxon>
        <taxon>Trichomonadida</taxon>
        <taxon>Trichomonadidae</taxon>
        <taxon>Trichomonas</taxon>
    </lineage>
</organism>
<evidence type="ECO:0000256" key="6">
    <source>
        <dbReference type="ARBA" id="ARBA00047761"/>
    </source>
</evidence>
<evidence type="ECO:0000313" key="10">
    <source>
        <dbReference type="EMBL" id="EAY14972.1"/>
    </source>
</evidence>
<dbReference type="SMART" id="SM00156">
    <property type="entry name" value="PP2Ac"/>
    <property type="match status" value="1"/>
</dbReference>
<dbReference type="KEGG" id="tva:4772971"/>
<evidence type="ECO:0000313" key="11">
    <source>
        <dbReference type="Proteomes" id="UP000001542"/>
    </source>
</evidence>
<dbReference type="STRING" id="5722.A2DX90"/>